<gene>
    <name evidence="2" type="ORF">SDC9_61050</name>
</gene>
<accession>A0A644XEN6</accession>
<protein>
    <recommendedName>
        <fullName evidence="1">Glycosyl transferase family 1 domain-containing protein</fullName>
    </recommendedName>
</protein>
<proteinExistence type="predicted"/>
<sequence>MKALFLTFFQLSNDGISKKILSQRDGLIRSGFDTDLSFEKKDGGRTYFSIGDKTIYSWKNKSLCRIMARPALYNRIIKHLKSGTTDFIYIRYTHFATPSAVRFFKKINRLKIKTALEIPTYPYDGEYGSNSGKSRLMIQLERWCRKRMARFTDKIVTFSDDEIIWNRPTIRISNAVDFNEIQIKKTTSHPGTISLIAVASIEKWHGFDRIIEGLREYYQASQPVEVILNIVGGSDQNTTLRELKRLIETYHLEKYVVFHGFKTGNELDALFDQSDVAIGSLGRHRNGIFSMKPLKNREYAARGIPFIDSVTDADFENQPYLLKIPADESPVNIQTVVRFFENGIFNPAEIRQSVTGFLSWEVQMKIVKDEMFPESLQ</sequence>
<evidence type="ECO:0000313" key="2">
    <source>
        <dbReference type="EMBL" id="MPM14686.1"/>
    </source>
</evidence>
<name>A0A644XEN6_9ZZZZ</name>
<dbReference type="Gene3D" id="3.40.50.2000">
    <property type="entry name" value="Glycogen Phosphorylase B"/>
    <property type="match status" value="2"/>
</dbReference>
<dbReference type="EMBL" id="VSSQ01002321">
    <property type="protein sequence ID" value="MPM14686.1"/>
    <property type="molecule type" value="Genomic_DNA"/>
</dbReference>
<dbReference type="SUPFAM" id="SSF53756">
    <property type="entry name" value="UDP-Glycosyltransferase/glycogen phosphorylase"/>
    <property type="match status" value="1"/>
</dbReference>
<organism evidence="2">
    <name type="scientific">bioreactor metagenome</name>
    <dbReference type="NCBI Taxonomy" id="1076179"/>
    <lineage>
        <taxon>unclassified sequences</taxon>
        <taxon>metagenomes</taxon>
        <taxon>ecological metagenomes</taxon>
    </lineage>
</organism>
<dbReference type="AlphaFoldDB" id="A0A644XEN6"/>
<comment type="caution">
    <text evidence="2">The sequence shown here is derived from an EMBL/GenBank/DDBJ whole genome shotgun (WGS) entry which is preliminary data.</text>
</comment>
<dbReference type="GO" id="GO:0016757">
    <property type="term" value="F:glycosyltransferase activity"/>
    <property type="evidence" value="ECO:0007669"/>
    <property type="project" value="InterPro"/>
</dbReference>
<feature type="domain" description="Glycosyl transferase family 1" evidence="1">
    <location>
        <begin position="181"/>
        <end position="278"/>
    </location>
</feature>
<evidence type="ECO:0000259" key="1">
    <source>
        <dbReference type="Pfam" id="PF00534"/>
    </source>
</evidence>
<dbReference type="InterPro" id="IPR001296">
    <property type="entry name" value="Glyco_trans_1"/>
</dbReference>
<dbReference type="Pfam" id="PF00534">
    <property type="entry name" value="Glycos_transf_1"/>
    <property type="match status" value="1"/>
</dbReference>
<reference evidence="2" key="1">
    <citation type="submission" date="2019-08" db="EMBL/GenBank/DDBJ databases">
        <authorList>
            <person name="Kucharzyk K."/>
            <person name="Murdoch R.W."/>
            <person name="Higgins S."/>
            <person name="Loffler F."/>
        </authorList>
    </citation>
    <scope>NUCLEOTIDE SEQUENCE</scope>
</reference>